<dbReference type="SMART" id="SM01080">
    <property type="entry name" value="CHASE2"/>
    <property type="match status" value="1"/>
</dbReference>
<keyword evidence="7" id="KW-0812">Transmembrane</keyword>
<protein>
    <recommendedName>
        <fullName evidence="2">histidine kinase</fullName>
        <ecNumber evidence="2">2.7.13.3</ecNumber>
    </recommendedName>
</protein>
<organism evidence="9 10">
    <name type="scientific">Rubrimonas cliftonensis</name>
    <dbReference type="NCBI Taxonomy" id="89524"/>
    <lineage>
        <taxon>Bacteria</taxon>
        <taxon>Pseudomonadati</taxon>
        <taxon>Pseudomonadota</taxon>
        <taxon>Alphaproteobacteria</taxon>
        <taxon>Rhodobacterales</taxon>
        <taxon>Paracoccaceae</taxon>
        <taxon>Rubrimonas</taxon>
    </lineage>
</organism>
<dbReference type="SUPFAM" id="SSF55874">
    <property type="entry name" value="ATPase domain of HSP90 chaperone/DNA topoisomerase II/histidine kinase"/>
    <property type="match status" value="1"/>
</dbReference>
<dbReference type="InterPro" id="IPR017181">
    <property type="entry name" value="Sig_transdc_His_kin_CHASE2"/>
</dbReference>
<evidence type="ECO:0000256" key="1">
    <source>
        <dbReference type="ARBA" id="ARBA00000085"/>
    </source>
</evidence>
<dbReference type="InterPro" id="IPR003594">
    <property type="entry name" value="HATPase_dom"/>
</dbReference>
<dbReference type="SUPFAM" id="SSF55785">
    <property type="entry name" value="PYP-like sensor domain (PAS domain)"/>
    <property type="match status" value="1"/>
</dbReference>
<dbReference type="PANTHER" id="PTHR43047:SF72">
    <property type="entry name" value="OSMOSENSING HISTIDINE PROTEIN KINASE SLN1"/>
    <property type="match status" value="1"/>
</dbReference>
<evidence type="ECO:0000256" key="4">
    <source>
        <dbReference type="ARBA" id="ARBA00022679"/>
    </source>
</evidence>
<dbReference type="PANTHER" id="PTHR43047">
    <property type="entry name" value="TWO-COMPONENT HISTIDINE PROTEIN KINASE"/>
    <property type="match status" value="1"/>
</dbReference>
<dbReference type="EC" id="2.7.13.3" evidence="2"/>
<name>A0A1H4F6C7_9RHOB</name>
<dbReference type="InterPro" id="IPR036097">
    <property type="entry name" value="HisK_dim/P_sf"/>
</dbReference>
<evidence type="ECO:0000256" key="7">
    <source>
        <dbReference type="SAM" id="Phobius"/>
    </source>
</evidence>
<dbReference type="PRINTS" id="PR00344">
    <property type="entry name" value="BCTRLSENSOR"/>
</dbReference>
<feature type="domain" description="Histidine kinase" evidence="8">
    <location>
        <begin position="544"/>
        <end position="763"/>
    </location>
</feature>
<dbReference type="EMBL" id="FNQM01000018">
    <property type="protein sequence ID" value="SEA92457.1"/>
    <property type="molecule type" value="Genomic_DNA"/>
</dbReference>
<dbReference type="Gene3D" id="3.30.450.20">
    <property type="entry name" value="PAS domain"/>
    <property type="match status" value="1"/>
</dbReference>
<gene>
    <name evidence="9" type="ORF">SAMN05444370_11854</name>
</gene>
<dbReference type="CDD" id="cd00075">
    <property type="entry name" value="HATPase"/>
    <property type="match status" value="1"/>
</dbReference>
<feature type="transmembrane region" description="Helical" evidence="7">
    <location>
        <begin position="324"/>
        <end position="345"/>
    </location>
</feature>
<dbReference type="InterPro" id="IPR004358">
    <property type="entry name" value="Sig_transdc_His_kin-like_C"/>
</dbReference>
<dbReference type="GO" id="GO:0000155">
    <property type="term" value="F:phosphorelay sensor kinase activity"/>
    <property type="evidence" value="ECO:0007669"/>
    <property type="project" value="InterPro"/>
</dbReference>
<dbReference type="Proteomes" id="UP000198703">
    <property type="component" value="Unassembled WGS sequence"/>
</dbReference>
<dbReference type="PIRSF" id="PIRSF037347">
    <property type="entry name" value="STHK_CHASE2_PAS_prd"/>
    <property type="match status" value="1"/>
</dbReference>
<keyword evidence="10" id="KW-1185">Reference proteome</keyword>
<dbReference type="Pfam" id="PF02518">
    <property type="entry name" value="HATPase_c"/>
    <property type="match status" value="1"/>
</dbReference>
<dbReference type="InterPro" id="IPR036890">
    <property type="entry name" value="HATPase_C_sf"/>
</dbReference>
<dbReference type="InterPro" id="IPR035965">
    <property type="entry name" value="PAS-like_dom_sf"/>
</dbReference>
<feature type="transmembrane region" description="Helical" evidence="7">
    <location>
        <begin position="295"/>
        <end position="315"/>
    </location>
</feature>
<evidence type="ECO:0000256" key="5">
    <source>
        <dbReference type="ARBA" id="ARBA00022777"/>
    </source>
</evidence>
<keyword evidence="3" id="KW-0597">Phosphoprotein</keyword>
<evidence type="ECO:0000256" key="6">
    <source>
        <dbReference type="SAM" id="MobiDB-lite"/>
    </source>
</evidence>
<feature type="region of interest" description="Disordered" evidence="6">
    <location>
        <begin position="424"/>
        <end position="445"/>
    </location>
</feature>
<dbReference type="Gene3D" id="1.10.287.130">
    <property type="match status" value="1"/>
</dbReference>
<dbReference type="Pfam" id="PF00512">
    <property type="entry name" value="HisKA"/>
    <property type="match status" value="1"/>
</dbReference>
<evidence type="ECO:0000313" key="10">
    <source>
        <dbReference type="Proteomes" id="UP000198703"/>
    </source>
</evidence>
<sequence>MAAASHGAKLDAAVLGGADTVAANDAASGARGVAAAAARAAMIALTALTLYGAGALEFLERRLIEMRFPLATSTPTDDLLIVTIDRESIDAIGVWPWPRRLHAIALDRLTAAGATTVLFDVDFSARTDEENDVALARALARAQPAAGLAVFTEIAADGAVDVGPPEAMLSVARPAVATMAPEADGRLWRAAPRQYWRDAPTPSLFDFLAPGDLDERPFWIDYGVDPGGLAVLPFVAVASGAFDPEAVRGRRVLIGATALELGDLAPTPRFGQLPGPVVQALAAQSVLLDRRLRRAHPAIAAALAFAAAGVAGVAARQRRAGRTALIFVATAGGLFALAVAAQRLSPTLLDIAPALTAASIGLFLDLTARAARLDLRLMASTLALSRVRALMAQVADSLTEGVVVIAPGAGVTAMNPAASAMFGGVDDAPGPAPGPGPGPGRRPEHALAWPRLRSPEALEAALDVAVRAGRRRVICLRPNGRRFFAEIAVTRLEGQDATQWVVVVRDVTSVVAAERVARRRERKLIDLTIRAEAATRAKTEFVATMSHELRTPLNAIIGCNSMMCEEAFGPLGAETYKTMATEARNSGARLLRVLTHVLDYANADLDKLDIEPRPVNLNALLAEAVARQDARAERAGVVMETELPGLPTVAMVDPIAIDKAFGNILGNAIRFSSAGGVVRVALRTLEGRRVEIVVSDQGVGMEPDFLKRCCEPFEQAVRSATRGYEGAGLGLTVAKAFVERHGGTLDIASAPGEGAVVTIRLSQ</sequence>
<evidence type="ECO:0000313" key="9">
    <source>
        <dbReference type="EMBL" id="SEA92457.1"/>
    </source>
</evidence>
<keyword evidence="7" id="KW-0472">Membrane</keyword>
<evidence type="ECO:0000256" key="2">
    <source>
        <dbReference type="ARBA" id="ARBA00012438"/>
    </source>
</evidence>
<dbReference type="GO" id="GO:0009927">
    <property type="term" value="F:histidine phosphotransfer kinase activity"/>
    <property type="evidence" value="ECO:0007669"/>
    <property type="project" value="TreeGrafter"/>
</dbReference>
<dbReference type="GO" id="GO:0005886">
    <property type="term" value="C:plasma membrane"/>
    <property type="evidence" value="ECO:0007669"/>
    <property type="project" value="TreeGrafter"/>
</dbReference>
<dbReference type="RefSeq" id="WP_175478995.1">
    <property type="nucleotide sequence ID" value="NZ_FNQM01000018.1"/>
</dbReference>
<evidence type="ECO:0000256" key="3">
    <source>
        <dbReference type="ARBA" id="ARBA00022553"/>
    </source>
</evidence>
<dbReference type="SUPFAM" id="SSF47384">
    <property type="entry name" value="Homodimeric domain of signal transducing histidine kinase"/>
    <property type="match status" value="1"/>
</dbReference>
<keyword evidence="5 9" id="KW-0418">Kinase</keyword>
<dbReference type="STRING" id="89524.SAMN05444370_11854"/>
<dbReference type="InterPro" id="IPR003661">
    <property type="entry name" value="HisK_dim/P_dom"/>
</dbReference>
<comment type="catalytic activity">
    <reaction evidence="1">
        <text>ATP + protein L-histidine = ADP + protein N-phospho-L-histidine.</text>
        <dbReference type="EC" id="2.7.13.3"/>
    </reaction>
</comment>
<dbReference type="Gene3D" id="3.30.565.10">
    <property type="entry name" value="Histidine kinase-like ATPase, C-terminal domain"/>
    <property type="match status" value="1"/>
</dbReference>
<dbReference type="SMART" id="SM00388">
    <property type="entry name" value="HisKA"/>
    <property type="match status" value="1"/>
</dbReference>
<dbReference type="SMART" id="SM00387">
    <property type="entry name" value="HATPase_c"/>
    <property type="match status" value="1"/>
</dbReference>
<evidence type="ECO:0000259" key="8">
    <source>
        <dbReference type="PROSITE" id="PS50109"/>
    </source>
</evidence>
<proteinExistence type="predicted"/>
<dbReference type="PROSITE" id="PS50109">
    <property type="entry name" value="HIS_KIN"/>
    <property type="match status" value="1"/>
</dbReference>
<dbReference type="InterPro" id="IPR005467">
    <property type="entry name" value="His_kinase_dom"/>
</dbReference>
<dbReference type="CDD" id="cd00082">
    <property type="entry name" value="HisKA"/>
    <property type="match status" value="1"/>
</dbReference>
<keyword evidence="4" id="KW-0808">Transferase</keyword>
<feature type="compositionally biased region" description="Pro residues" evidence="6">
    <location>
        <begin position="430"/>
        <end position="440"/>
    </location>
</feature>
<reference evidence="9 10" key="1">
    <citation type="submission" date="2016-10" db="EMBL/GenBank/DDBJ databases">
        <authorList>
            <person name="de Groot N.N."/>
        </authorList>
    </citation>
    <scope>NUCLEOTIDE SEQUENCE [LARGE SCALE GENOMIC DNA]</scope>
    <source>
        <strain evidence="9 10">DSM 15345</strain>
    </source>
</reference>
<dbReference type="Pfam" id="PF05226">
    <property type="entry name" value="CHASE2"/>
    <property type="match status" value="1"/>
</dbReference>
<dbReference type="AlphaFoldDB" id="A0A1H4F6C7"/>
<keyword evidence="7" id="KW-1133">Transmembrane helix</keyword>
<dbReference type="InterPro" id="IPR007890">
    <property type="entry name" value="CHASE2"/>
</dbReference>
<accession>A0A1H4F6C7</accession>